<evidence type="ECO:0000313" key="4">
    <source>
        <dbReference type="EMBL" id="GGF43693.1"/>
    </source>
</evidence>
<reference evidence="5" key="1">
    <citation type="journal article" date="2019" name="Int. J. Syst. Evol. Microbiol.">
        <title>The Global Catalogue of Microorganisms (GCM) 10K type strain sequencing project: providing services to taxonomists for standard genome sequencing and annotation.</title>
        <authorList>
            <consortium name="The Broad Institute Genomics Platform"/>
            <consortium name="The Broad Institute Genome Sequencing Center for Infectious Disease"/>
            <person name="Wu L."/>
            <person name="Ma J."/>
        </authorList>
    </citation>
    <scope>NUCLEOTIDE SEQUENCE [LARGE SCALE GENOMIC DNA]</scope>
    <source>
        <strain evidence="5">CGMCC 1.15407</strain>
    </source>
</reference>
<keyword evidence="5" id="KW-1185">Reference proteome</keyword>
<organism evidence="4 5">
    <name type="scientific">Echinicola rosea</name>
    <dbReference type="NCBI Taxonomy" id="1807691"/>
    <lineage>
        <taxon>Bacteria</taxon>
        <taxon>Pseudomonadati</taxon>
        <taxon>Bacteroidota</taxon>
        <taxon>Cytophagia</taxon>
        <taxon>Cytophagales</taxon>
        <taxon>Cyclobacteriaceae</taxon>
        <taxon>Echinicola</taxon>
    </lineage>
</organism>
<dbReference type="CDD" id="cd00371">
    <property type="entry name" value="HMA"/>
    <property type="match status" value="1"/>
</dbReference>
<accession>A0ABQ1V9N8</accession>
<dbReference type="RefSeq" id="WP_014773322.1">
    <property type="nucleotide sequence ID" value="NZ_BMIU01000020.1"/>
</dbReference>
<dbReference type="Proteomes" id="UP000647339">
    <property type="component" value="Unassembled WGS sequence"/>
</dbReference>
<dbReference type="EMBL" id="BMIU01000020">
    <property type="protein sequence ID" value="GGF43693.1"/>
    <property type="molecule type" value="Genomic_DNA"/>
</dbReference>
<dbReference type="Gene3D" id="3.30.70.100">
    <property type="match status" value="1"/>
</dbReference>
<dbReference type="PANTHER" id="PTHR46594">
    <property type="entry name" value="P-TYPE CATION-TRANSPORTING ATPASE"/>
    <property type="match status" value="1"/>
</dbReference>
<feature type="domain" description="HMA" evidence="3">
    <location>
        <begin position="53"/>
        <end position="119"/>
    </location>
</feature>
<dbReference type="PROSITE" id="PS51257">
    <property type="entry name" value="PROKAR_LIPOPROTEIN"/>
    <property type="match status" value="1"/>
</dbReference>
<dbReference type="PANTHER" id="PTHR46594:SF4">
    <property type="entry name" value="P-TYPE CATION-TRANSPORTING ATPASE"/>
    <property type="match status" value="1"/>
</dbReference>
<protein>
    <recommendedName>
        <fullName evidence="3">HMA domain-containing protein</fullName>
    </recommendedName>
</protein>
<dbReference type="InterPro" id="IPR036163">
    <property type="entry name" value="HMA_dom_sf"/>
</dbReference>
<comment type="caution">
    <text evidence="4">The sequence shown here is derived from an EMBL/GenBank/DDBJ whole genome shotgun (WGS) entry which is preliminary data.</text>
</comment>
<dbReference type="PRINTS" id="PR00946">
    <property type="entry name" value="HGSCAVENGER"/>
</dbReference>
<gene>
    <name evidence="4" type="ORF">GCM10011339_35250</name>
</gene>
<evidence type="ECO:0000256" key="1">
    <source>
        <dbReference type="ARBA" id="ARBA00022723"/>
    </source>
</evidence>
<feature type="signal peptide" evidence="2">
    <location>
        <begin position="1"/>
        <end position="31"/>
    </location>
</feature>
<proteinExistence type="predicted"/>
<name>A0ABQ1V9N8_9BACT</name>
<dbReference type="Pfam" id="PF00403">
    <property type="entry name" value="HMA"/>
    <property type="match status" value="1"/>
</dbReference>
<sequence>MYKINDLKAKKINRFIHLLFFCSLFVLLASACNSQNEKKQEQTEQKSSVQNLTKTTIPIEGMTCNACVASIKKKLNSMEDLEEVEVSLEHRNATVFYEEGKISPQQIRDAINEIGYKAGEPITEKDTK</sequence>
<dbReference type="SUPFAM" id="SSF55008">
    <property type="entry name" value="HMA, heavy metal-associated domain"/>
    <property type="match status" value="1"/>
</dbReference>
<evidence type="ECO:0000259" key="3">
    <source>
        <dbReference type="PROSITE" id="PS50846"/>
    </source>
</evidence>
<feature type="chain" id="PRO_5046536137" description="HMA domain-containing protein" evidence="2">
    <location>
        <begin position="32"/>
        <end position="128"/>
    </location>
</feature>
<keyword evidence="1" id="KW-0479">Metal-binding</keyword>
<dbReference type="PROSITE" id="PS01047">
    <property type="entry name" value="HMA_1"/>
    <property type="match status" value="1"/>
</dbReference>
<dbReference type="InterPro" id="IPR017969">
    <property type="entry name" value="Heavy-metal-associated_CS"/>
</dbReference>
<dbReference type="PROSITE" id="PS50846">
    <property type="entry name" value="HMA_2"/>
    <property type="match status" value="1"/>
</dbReference>
<evidence type="ECO:0000313" key="5">
    <source>
        <dbReference type="Proteomes" id="UP000647339"/>
    </source>
</evidence>
<keyword evidence="2" id="KW-0732">Signal</keyword>
<evidence type="ECO:0000256" key="2">
    <source>
        <dbReference type="SAM" id="SignalP"/>
    </source>
</evidence>
<dbReference type="InterPro" id="IPR006121">
    <property type="entry name" value="HMA_dom"/>
</dbReference>
<dbReference type="InterPro" id="IPR001802">
    <property type="entry name" value="MerP/CopZ"/>
</dbReference>